<dbReference type="PANTHER" id="PTHR44196">
    <property type="entry name" value="DEHYDROGENASE/REDUCTASE SDR FAMILY MEMBER 7B"/>
    <property type="match status" value="1"/>
</dbReference>
<keyword evidence="2" id="KW-0560">Oxidoreductase</keyword>
<dbReference type="PROSITE" id="PS00061">
    <property type="entry name" value="ADH_SHORT"/>
    <property type="match status" value="1"/>
</dbReference>
<dbReference type="Proteomes" id="UP000321638">
    <property type="component" value="Unassembled WGS sequence"/>
</dbReference>
<sequence>MTPFRSIVITGASSGIGAALARDYAGQDTRLALVGRDGSRLDAVADACRARGAEVEAATIDITERQQLQAWLLAQDAARPIDLVVANAGVALEKGRDIGDGEAMRRTFAVNVDGTLNTILPLLPAMRSRRRGQVGIVSSLAGFIGLPRAAGYNASKAAGRVLAESLRIQLKADGVGVSAICPGFVESRITGDNDFPMPFLMTAERASAIIRRGLGRNHARIAFPWPTKAAVWLAMVLPGGLTSRLLGG</sequence>
<comment type="similarity">
    <text evidence="1">Belongs to the short-chain dehydrogenases/reductases (SDR) family.</text>
</comment>
<dbReference type="InterPro" id="IPR057326">
    <property type="entry name" value="KR_dom"/>
</dbReference>
<protein>
    <submittedName>
        <fullName evidence="4">SDR family NAD(P)-dependent oxidoreductase</fullName>
    </submittedName>
</protein>
<dbReference type="InterPro" id="IPR036291">
    <property type="entry name" value="NAD(P)-bd_dom_sf"/>
</dbReference>
<evidence type="ECO:0000313" key="5">
    <source>
        <dbReference type="Proteomes" id="UP000321638"/>
    </source>
</evidence>
<proteinExistence type="inferred from homology"/>
<dbReference type="PRINTS" id="PR00081">
    <property type="entry name" value="GDHRDH"/>
</dbReference>
<keyword evidence="5" id="KW-1185">Reference proteome</keyword>
<dbReference type="GO" id="GO:0016491">
    <property type="term" value="F:oxidoreductase activity"/>
    <property type="evidence" value="ECO:0007669"/>
    <property type="project" value="UniProtKB-KW"/>
</dbReference>
<accession>A0A5C8PVJ0</accession>
<organism evidence="4 5">
    <name type="scientific">Vineibacter terrae</name>
    <dbReference type="NCBI Taxonomy" id="2586908"/>
    <lineage>
        <taxon>Bacteria</taxon>
        <taxon>Pseudomonadati</taxon>
        <taxon>Pseudomonadota</taxon>
        <taxon>Alphaproteobacteria</taxon>
        <taxon>Hyphomicrobiales</taxon>
        <taxon>Vineibacter</taxon>
    </lineage>
</organism>
<dbReference type="SUPFAM" id="SSF51735">
    <property type="entry name" value="NAD(P)-binding Rossmann-fold domains"/>
    <property type="match status" value="1"/>
</dbReference>
<dbReference type="AlphaFoldDB" id="A0A5C8PVJ0"/>
<dbReference type="RefSeq" id="WP_147845034.1">
    <property type="nucleotide sequence ID" value="NZ_VDUZ01000001.1"/>
</dbReference>
<dbReference type="InterPro" id="IPR020904">
    <property type="entry name" value="Sc_DH/Rdtase_CS"/>
</dbReference>
<dbReference type="OrthoDB" id="335726at2"/>
<feature type="domain" description="Ketoreductase" evidence="3">
    <location>
        <begin position="5"/>
        <end position="183"/>
    </location>
</feature>
<dbReference type="Gene3D" id="3.40.50.720">
    <property type="entry name" value="NAD(P)-binding Rossmann-like Domain"/>
    <property type="match status" value="1"/>
</dbReference>
<dbReference type="PANTHER" id="PTHR44196:SF1">
    <property type="entry name" value="DEHYDROGENASE_REDUCTASE SDR FAMILY MEMBER 7B"/>
    <property type="match status" value="1"/>
</dbReference>
<dbReference type="EMBL" id="VDUZ01000001">
    <property type="protein sequence ID" value="TXL82328.1"/>
    <property type="molecule type" value="Genomic_DNA"/>
</dbReference>
<evidence type="ECO:0000256" key="1">
    <source>
        <dbReference type="ARBA" id="ARBA00006484"/>
    </source>
</evidence>
<dbReference type="InterPro" id="IPR002347">
    <property type="entry name" value="SDR_fam"/>
</dbReference>
<comment type="caution">
    <text evidence="4">The sequence shown here is derived from an EMBL/GenBank/DDBJ whole genome shotgun (WGS) entry which is preliminary data.</text>
</comment>
<dbReference type="SMART" id="SM00822">
    <property type="entry name" value="PKS_KR"/>
    <property type="match status" value="1"/>
</dbReference>
<dbReference type="Pfam" id="PF00106">
    <property type="entry name" value="adh_short"/>
    <property type="match status" value="1"/>
</dbReference>
<reference evidence="4 5" key="1">
    <citation type="submission" date="2019-06" db="EMBL/GenBank/DDBJ databases">
        <title>New taxonomy in bacterial strain CC-CFT640, isolated from vineyard.</title>
        <authorList>
            <person name="Lin S.-Y."/>
            <person name="Tsai C.-F."/>
            <person name="Young C.-C."/>
        </authorList>
    </citation>
    <scope>NUCLEOTIDE SEQUENCE [LARGE SCALE GENOMIC DNA]</scope>
    <source>
        <strain evidence="4 5">CC-CFT640</strain>
    </source>
</reference>
<evidence type="ECO:0000259" key="3">
    <source>
        <dbReference type="SMART" id="SM00822"/>
    </source>
</evidence>
<evidence type="ECO:0000256" key="2">
    <source>
        <dbReference type="ARBA" id="ARBA00023002"/>
    </source>
</evidence>
<gene>
    <name evidence="4" type="ORF">FHP25_01120</name>
</gene>
<name>A0A5C8PVJ0_9HYPH</name>
<evidence type="ECO:0000313" key="4">
    <source>
        <dbReference type="EMBL" id="TXL82328.1"/>
    </source>
</evidence>
<dbReference type="GO" id="GO:0016020">
    <property type="term" value="C:membrane"/>
    <property type="evidence" value="ECO:0007669"/>
    <property type="project" value="TreeGrafter"/>
</dbReference>